<evidence type="ECO:0000259" key="13">
    <source>
        <dbReference type="PROSITE" id="PS50280"/>
    </source>
</evidence>
<keyword evidence="6" id="KW-0156">Chromatin regulator</keyword>
<keyword evidence="3" id="KW-0677">Repeat</keyword>
<sequence>MAGYHDSGAWRGSNVKLEAVDIMDVDEENTQKAQPDPPISHSKPGDTNTASELGAKTKGRVRTVKISHLIEAGLLSEGTQVICRGYRASVTARGTLAPIIPNSGAELPSWITRECKSPHAFDSVVNRLGKPGKKVSANGWKSIKVPVVCEPGFNDFVNLQDTSNKKGILGATVNGELLIPLDAYRIIYEKHVEDGWTSLDGPIKFDRSMLIATCYSDHGVGSDRKTKVNDESTRLTGYASLSKLKSQVTTNELHNGGVNRRTARTMSLETGISLHTVRTKNRQERINNRSYDSTSHKRYAQQPISLRRHSSPAATSRPEPRRQRTKTVSDQSDEGSIDYDIVRRRRKKIKRAVVLASLDDNQIRVTEQFQSVKVVQVSPFITLETVPIVIQHDSGILFSDVCFGCGGISNQGDPADQMVHCIHCGEAYHWYCGIESSYGTNTRHTIDSSGWECPRCKVCLKCRQPIAQLSPCLNPLNQHRGLSYRDRLPSHTILECSECGLTLHCECQKQNEPFVDLSIQENKGIWKCESCRRCLECESNSAIRQSSPDDGASDHFRRWTHEYRLCSSCSYFEACGNVCYLCRKLYRSDDYDTPMVKCDGCLCWIHQECDHRLAAIDYEALGDDENQKYFCPLCVEESKNKSKRKHRIRDQRDIPAVKVCCSDYSTANVLSQSEIRKTGLTSELPSDKEAAELLLAIGGYLNNNNLNESINQETPHINNISINQLAQYNGSKLINQQALYIDGESVSQQEQCTNDESMNQLTQYAGNDMLIEEISATQVHGTQYSDAVMQSTNQMAIDQLCHRNGYARPILSASHLLTPTVDPPCVFCSPAQAILGIYGSGRLIPFWMDDGDNPQSSIQYWAHVLCLLYSKNVMIDLLDGGLINVQKVIRESRNKNCDICRQPFATVECHNAWPGSTKDCANKTWHFSCIIAYTSSADNGSRRFIFKQEKWEVFCEEHYDNHSEMNYNTRIGDDAILQRFYVRKEGKSYNCDSQLLALPRHYNIFGSFNPQKIPGTYRFGALIIRSIGEFSSDGLSLFDSSFEHPIPCGFHIERRYMDPITGKKYKIDCQVIASDGTCFNLRHETRSLTEFEEKTEVIVRYDKPESALYGWKVAIMEYDNSQDITNPLGRYKLVDLSQQSSMKDVINWLVSHYPAPSRSENKKLKYYLMHPHAFFGLNHSIIVRFLQCLPNYYVSVKTMREWRTGNVFGGDDDNSNNDYDCTYVSARTESRSKKTMRRIRRVGACCHLQIIEKEDNSYDVIIDRQRANNNRLLTSRLIMNKMDAMILEEQYYSMKKTEARDTTIESIRCREQDGDTAAIRRRASGGVPTHTVTVNKTERIKHPPTEFGVFAQKSFEKDDMILEYTGMVMNTVNARLLESTYARQQRSCYMMWGDAGWVIDASRRGGKARFVSSVDNGQGNTYAMSFKIGSKRKIALFAARHIDAHEQITFRYAISSETEAVIRN</sequence>
<dbReference type="PANTHER" id="PTHR45888:SF6">
    <property type="entry name" value="HL01030P-RELATED"/>
    <property type="match status" value="1"/>
</dbReference>
<evidence type="ECO:0000256" key="2">
    <source>
        <dbReference type="ARBA" id="ARBA00022723"/>
    </source>
</evidence>
<keyword evidence="2" id="KW-0479">Metal-binding</keyword>
<dbReference type="Proteomes" id="UP000789739">
    <property type="component" value="Unassembled WGS sequence"/>
</dbReference>
<feature type="domain" description="PHD-type" evidence="12">
    <location>
        <begin position="576"/>
        <end position="637"/>
    </location>
</feature>
<feature type="domain" description="PHD-type" evidence="12">
    <location>
        <begin position="399"/>
        <end position="459"/>
    </location>
</feature>
<comment type="subcellular location">
    <subcellularLocation>
        <location evidence="1">Nucleus</location>
    </subcellularLocation>
</comment>
<dbReference type="PROSITE" id="PS50016">
    <property type="entry name" value="ZF_PHD_2"/>
    <property type="match status" value="2"/>
</dbReference>
<dbReference type="EMBL" id="CAJVPI010000790">
    <property type="protein sequence ID" value="CAG8572449.1"/>
    <property type="molecule type" value="Genomic_DNA"/>
</dbReference>
<evidence type="ECO:0000313" key="14">
    <source>
        <dbReference type="EMBL" id="CAG8572449.1"/>
    </source>
</evidence>
<evidence type="ECO:0000313" key="15">
    <source>
        <dbReference type="Proteomes" id="UP000789739"/>
    </source>
</evidence>
<keyword evidence="4 10" id="KW-0863">Zinc-finger</keyword>
<keyword evidence="15" id="KW-1185">Reference proteome</keyword>
<evidence type="ECO:0000256" key="5">
    <source>
        <dbReference type="ARBA" id="ARBA00022833"/>
    </source>
</evidence>
<dbReference type="InterPro" id="IPR046341">
    <property type="entry name" value="SET_dom_sf"/>
</dbReference>
<evidence type="ECO:0000256" key="3">
    <source>
        <dbReference type="ARBA" id="ARBA00022737"/>
    </source>
</evidence>
<dbReference type="SMART" id="SM00317">
    <property type="entry name" value="SET"/>
    <property type="match status" value="1"/>
</dbReference>
<evidence type="ECO:0000256" key="8">
    <source>
        <dbReference type="ARBA" id="ARBA00023163"/>
    </source>
</evidence>
<dbReference type="SMART" id="SM00249">
    <property type="entry name" value="PHD"/>
    <property type="match status" value="3"/>
</dbReference>
<dbReference type="InterPro" id="IPR019787">
    <property type="entry name" value="Znf_PHD-finger"/>
</dbReference>
<accession>A0A9N9BLS8</accession>
<dbReference type="Gene3D" id="2.170.270.10">
    <property type="entry name" value="SET domain"/>
    <property type="match status" value="1"/>
</dbReference>
<dbReference type="PROSITE" id="PS50280">
    <property type="entry name" value="SET"/>
    <property type="match status" value="1"/>
</dbReference>
<dbReference type="PANTHER" id="PTHR45888">
    <property type="entry name" value="HL01030P-RELATED"/>
    <property type="match status" value="1"/>
</dbReference>
<evidence type="ECO:0000256" key="9">
    <source>
        <dbReference type="ARBA" id="ARBA00023242"/>
    </source>
</evidence>
<keyword evidence="5" id="KW-0862">Zinc</keyword>
<feature type="region of interest" description="Disordered" evidence="11">
    <location>
        <begin position="269"/>
        <end position="334"/>
    </location>
</feature>
<keyword evidence="9" id="KW-0539">Nucleus</keyword>
<dbReference type="InterPro" id="IPR011011">
    <property type="entry name" value="Znf_FYVE_PHD"/>
</dbReference>
<protein>
    <submittedName>
        <fullName evidence="14">6760_t:CDS:1</fullName>
    </submittedName>
</protein>
<evidence type="ECO:0000256" key="1">
    <source>
        <dbReference type="ARBA" id="ARBA00004123"/>
    </source>
</evidence>
<dbReference type="InterPro" id="IPR001214">
    <property type="entry name" value="SET_dom"/>
</dbReference>
<keyword evidence="8" id="KW-0804">Transcription</keyword>
<comment type="caution">
    <text evidence="14">The sequence shown here is derived from an EMBL/GenBank/DDBJ whole genome shotgun (WGS) entry which is preliminary data.</text>
</comment>
<evidence type="ECO:0000256" key="11">
    <source>
        <dbReference type="SAM" id="MobiDB-lite"/>
    </source>
</evidence>
<evidence type="ECO:0000256" key="10">
    <source>
        <dbReference type="PROSITE-ProRule" id="PRU00146"/>
    </source>
</evidence>
<reference evidence="14" key="1">
    <citation type="submission" date="2021-06" db="EMBL/GenBank/DDBJ databases">
        <authorList>
            <person name="Kallberg Y."/>
            <person name="Tangrot J."/>
            <person name="Rosling A."/>
        </authorList>
    </citation>
    <scope>NUCLEOTIDE SEQUENCE</scope>
    <source>
        <strain evidence="14">BR232B</strain>
    </source>
</reference>
<organism evidence="14 15">
    <name type="scientific">Paraglomus brasilianum</name>
    <dbReference type="NCBI Taxonomy" id="144538"/>
    <lineage>
        <taxon>Eukaryota</taxon>
        <taxon>Fungi</taxon>
        <taxon>Fungi incertae sedis</taxon>
        <taxon>Mucoromycota</taxon>
        <taxon>Glomeromycotina</taxon>
        <taxon>Glomeromycetes</taxon>
        <taxon>Paraglomerales</taxon>
        <taxon>Paraglomeraceae</taxon>
        <taxon>Paraglomus</taxon>
    </lineage>
</organism>
<dbReference type="InterPro" id="IPR013083">
    <property type="entry name" value="Znf_RING/FYVE/PHD"/>
</dbReference>
<dbReference type="Pfam" id="PF00856">
    <property type="entry name" value="SET"/>
    <property type="match status" value="1"/>
</dbReference>
<feature type="region of interest" description="Disordered" evidence="11">
    <location>
        <begin position="29"/>
        <end position="56"/>
    </location>
</feature>
<dbReference type="GO" id="GO:0044666">
    <property type="term" value="C:MLL3/4 complex"/>
    <property type="evidence" value="ECO:0007669"/>
    <property type="project" value="TreeGrafter"/>
</dbReference>
<feature type="domain" description="SET" evidence="13">
    <location>
        <begin position="1330"/>
        <end position="1453"/>
    </location>
</feature>
<dbReference type="GO" id="GO:0003713">
    <property type="term" value="F:transcription coactivator activity"/>
    <property type="evidence" value="ECO:0007669"/>
    <property type="project" value="TreeGrafter"/>
</dbReference>
<dbReference type="GO" id="GO:0045944">
    <property type="term" value="P:positive regulation of transcription by RNA polymerase II"/>
    <property type="evidence" value="ECO:0007669"/>
    <property type="project" value="TreeGrafter"/>
</dbReference>
<evidence type="ECO:0000256" key="6">
    <source>
        <dbReference type="ARBA" id="ARBA00022853"/>
    </source>
</evidence>
<dbReference type="InterPro" id="IPR001965">
    <property type="entry name" value="Znf_PHD"/>
</dbReference>
<dbReference type="SUPFAM" id="SSF82199">
    <property type="entry name" value="SET domain"/>
    <property type="match status" value="1"/>
</dbReference>
<dbReference type="OrthoDB" id="787137at2759"/>
<dbReference type="GO" id="GO:0042800">
    <property type="term" value="F:histone H3K4 methyltransferase activity"/>
    <property type="evidence" value="ECO:0007669"/>
    <property type="project" value="TreeGrafter"/>
</dbReference>
<name>A0A9N9BLS8_9GLOM</name>
<proteinExistence type="predicted"/>
<dbReference type="Gene3D" id="3.30.160.360">
    <property type="match status" value="1"/>
</dbReference>
<gene>
    <name evidence="14" type="ORF">PBRASI_LOCUS6174</name>
</gene>
<keyword evidence="7" id="KW-0805">Transcription regulation</keyword>
<evidence type="ECO:0000259" key="12">
    <source>
        <dbReference type="PROSITE" id="PS50016"/>
    </source>
</evidence>
<evidence type="ECO:0000256" key="4">
    <source>
        <dbReference type="ARBA" id="ARBA00022771"/>
    </source>
</evidence>
<evidence type="ECO:0000256" key="7">
    <source>
        <dbReference type="ARBA" id="ARBA00023015"/>
    </source>
</evidence>
<dbReference type="GO" id="GO:0008270">
    <property type="term" value="F:zinc ion binding"/>
    <property type="evidence" value="ECO:0007669"/>
    <property type="project" value="UniProtKB-KW"/>
</dbReference>
<dbReference type="Gene3D" id="3.30.40.10">
    <property type="entry name" value="Zinc/RING finger domain, C3HC4 (zinc finger)"/>
    <property type="match status" value="3"/>
</dbReference>
<dbReference type="SUPFAM" id="SSF57903">
    <property type="entry name" value="FYVE/PHD zinc finger"/>
    <property type="match status" value="2"/>
</dbReference>
<dbReference type="CDD" id="cd15489">
    <property type="entry name" value="PHD_SF"/>
    <property type="match status" value="1"/>
</dbReference>